<gene>
    <name evidence="2" type="ORF">ANANG_G00218270</name>
</gene>
<reference evidence="2" key="1">
    <citation type="submission" date="2021-01" db="EMBL/GenBank/DDBJ databases">
        <title>A chromosome-scale assembly of European eel, Anguilla anguilla.</title>
        <authorList>
            <person name="Henkel C."/>
            <person name="Jong-Raadsen S.A."/>
            <person name="Dufour S."/>
            <person name="Weltzien F.-A."/>
            <person name="Palstra A.P."/>
            <person name="Pelster B."/>
            <person name="Spaink H.P."/>
            <person name="Van Den Thillart G.E."/>
            <person name="Jansen H."/>
            <person name="Zahm M."/>
            <person name="Klopp C."/>
            <person name="Cedric C."/>
            <person name="Louis A."/>
            <person name="Berthelot C."/>
            <person name="Parey E."/>
            <person name="Roest Crollius H."/>
            <person name="Montfort J."/>
            <person name="Robinson-Rechavi M."/>
            <person name="Bucao C."/>
            <person name="Bouchez O."/>
            <person name="Gislard M."/>
            <person name="Lluch J."/>
            <person name="Milhes M."/>
            <person name="Lampietro C."/>
            <person name="Lopez Roques C."/>
            <person name="Donnadieu C."/>
            <person name="Braasch I."/>
            <person name="Desvignes T."/>
            <person name="Postlethwait J."/>
            <person name="Bobe J."/>
            <person name="Guiguen Y."/>
            <person name="Dirks R."/>
        </authorList>
    </citation>
    <scope>NUCLEOTIDE SEQUENCE</scope>
    <source>
        <strain evidence="2">Tag_6206</strain>
        <tissue evidence="2">Liver</tissue>
    </source>
</reference>
<feature type="compositionally biased region" description="Polar residues" evidence="1">
    <location>
        <begin position="43"/>
        <end position="58"/>
    </location>
</feature>
<sequence length="115" mass="12632">MRTERCDAGRATSKDGADLPPAGNAPLASVLSQRSLQDKEGNPTAQVRESPHVSQADNVSGHGEEILQFTSPLVPVLHRSPRACHHATLMDHLRMHLWLMEPTRANPSFPLAVRR</sequence>
<dbReference type="AlphaFoldDB" id="A0A9D3LY16"/>
<organism evidence="2 3">
    <name type="scientific">Anguilla anguilla</name>
    <name type="common">European freshwater eel</name>
    <name type="synonym">Muraena anguilla</name>
    <dbReference type="NCBI Taxonomy" id="7936"/>
    <lineage>
        <taxon>Eukaryota</taxon>
        <taxon>Metazoa</taxon>
        <taxon>Chordata</taxon>
        <taxon>Craniata</taxon>
        <taxon>Vertebrata</taxon>
        <taxon>Euteleostomi</taxon>
        <taxon>Actinopterygii</taxon>
        <taxon>Neopterygii</taxon>
        <taxon>Teleostei</taxon>
        <taxon>Anguilliformes</taxon>
        <taxon>Anguillidae</taxon>
        <taxon>Anguilla</taxon>
    </lineage>
</organism>
<comment type="caution">
    <text evidence="2">The sequence shown here is derived from an EMBL/GenBank/DDBJ whole genome shotgun (WGS) entry which is preliminary data.</text>
</comment>
<keyword evidence="3" id="KW-1185">Reference proteome</keyword>
<evidence type="ECO:0000256" key="1">
    <source>
        <dbReference type="SAM" id="MobiDB-lite"/>
    </source>
</evidence>
<evidence type="ECO:0000313" key="2">
    <source>
        <dbReference type="EMBL" id="KAG5837924.1"/>
    </source>
</evidence>
<dbReference type="Proteomes" id="UP001044222">
    <property type="component" value="Chromosome 12"/>
</dbReference>
<feature type="region of interest" description="Disordered" evidence="1">
    <location>
        <begin position="1"/>
        <end position="64"/>
    </location>
</feature>
<evidence type="ECO:0000313" key="3">
    <source>
        <dbReference type="Proteomes" id="UP001044222"/>
    </source>
</evidence>
<name>A0A9D3LY16_ANGAN</name>
<proteinExistence type="predicted"/>
<dbReference type="EMBL" id="JAFIRN010000012">
    <property type="protein sequence ID" value="KAG5837924.1"/>
    <property type="molecule type" value="Genomic_DNA"/>
</dbReference>
<feature type="compositionally biased region" description="Basic and acidic residues" evidence="1">
    <location>
        <begin position="1"/>
        <end position="17"/>
    </location>
</feature>
<accession>A0A9D3LY16</accession>
<protein>
    <submittedName>
        <fullName evidence="2">Uncharacterized protein</fullName>
    </submittedName>
</protein>